<keyword evidence="1" id="KW-0812">Transmembrane</keyword>
<name>A0A0F9A369_9ZZZZ</name>
<dbReference type="AlphaFoldDB" id="A0A0F9A369"/>
<feature type="transmembrane region" description="Helical" evidence="1">
    <location>
        <begin position="6"/>
        <end position="27"/>
    </location>
</feature>
<dbReference type="EMBL" id="LAZR01056973">
    <property type="protein sequence ID" value="KKK73034.1"/>
    <property type="molecule type" value="Genomic_DNA"/>
</dbReference>
<gene>
    <name evidence="3" type="ORF">LCGC14_2897910</name>
</gene>
<organism evidence="3">
    <name type="scientific">marine sediment metagenome</name>
    <dbReference type="NCBI Taxonomy" id="412755"/>
    <lineage>
        <taxon>unclassified sequences</taxon>
        <taxon>metagenomes</taxon>
        <taxon>ecological metagenomes</taxon>
    </lineage>
</organism>
<accession>A0A0F9A369</accession>
<sequence>MMDLIIGILVLVDIVVSVIVAIFIFLIRRHKRKTPKEVIIVQEKEVPKITYCRECGVEIDKPKEFCSRCGTKIN</sequence>
<dbReference type="InterPro" id="IPR026870">
    <property type="entry name" value="Zinc_ribbon_dom"/>
</dbReference>
<protein>
    <recommendedName>
        <fullName evidence="2">Zinc-ribbon domain-containing protein</fullName>
    </recommendedName>
</protein>
<keyword evidence="1" id="KW-0472">Membrane</keyword>
<evidence type="ECO:0000256" key="1">
    <source>
        <dbReference type="SAM" id="Phobius"/>
    </source>
</evidence>
<comment type="caution">
    <text evidence="3">The sequence shown here is derived from an EMBL/GenBank/DDBJ whole genome shotgun (WGS) entry which is preliminary data.</text>
</comment>
<proteinExistence type="predicted"/>
<feature type="domain" description="Zinc-ribbon" evidence="2">
    <location>
        <begin position="51"/>
        <end position="73"/>
    </location>
</feature>
<keyword evidence="1" id="KW-1133">Transmembrane helix</keyword>
<evidence type="ECO:0000313" key="3">
    <source>
        <dbReference type="EMBL" id="KKK73034.1"/>
    </source>
</evidence>
<reference evidence="3" key="1">
    <citation type="journal article" date="2015" name="Nature">
        <title>Complex archaea that bridge the gap between prokaryotes and eukaryotes.</title>
        <authorList>
            <person name="Spang A."/>
            <person name="Saw J.H."/>
            <person name="Jorgensen S.L."/>
            <person name="Zaremba-Niedzwiedzka K."/>
            <person name="Martijn J."/>
            <person name="Lind A.E."/>
            <person name="van Eijk R."/>
            <person name="Schleper C."/>
            <person name="Guy L."/>
            <person name="Ettema T.J."/>
        </authorList>
    </citation>
    <scope>NUCLEOTIDE SEQUENCE</scope>
</reference>
<evidence type="ECO:0000259" key="2">
    <source>
        <dbReference type="Pfam" id="PF13240"/>
    </source>
</evidence>
<dbReference type="Pfam" id="PF13240">
    <property type="entry name" value="Zn_Ribbon_1"/>
    <property type="match status" value="1"/>
</dbReference>